<sequence length="85" mass="9239">MKLVERVSHLESDLTAMRSDVSVLKTDMSVLKTGVAALTIDMAVVKSDYATRADVLEAKNSVIVWVVSAVFIAQLLPGFLKKFGL</sequence>
<dbReference type="STRING" id="326475.AWB66_04590"/>
<gene>
    <name evidence="2" type="ORF">AWB66_04590</name>
</gene>
<dbReference type="AlphaFoldDB" id="A0A158JTZ2"/>
<dbReference type="EMBL" id="FCNZ02000020">
    <property type="protein sequence ID" value="SAL71871.1"/>
    <property type="molecule type" value="Genomic_DNA"/>
</dbReference>
<evidence type="ECO:0008006" key="4">
    <source>
        <dbReference type="Google" id="ProtNLM"/>
    </source>
</evidence>
<protein>
    <recommendedName>
        <fullName evidence="4">Hemolysin XhlA</fullName>
    </recommendedName>
</protein>
<dbReference type="Gene3D" id="1.20.5.190">
    <property type="match status" value="1"/>
</dbReference>
<comment type="caution">
    <text evidence="2">The sequence shown here is derived from an EMBL/GenBank/DDBJ whole genome shotgun (WGS) entry which is preliminary data.</text>
</comment>
<keyword evidence="1" id="KW-0812">Transmembrane</keyword>
<organism evidence="2 3">
    <name type="scientific">Caballeronia telluris</name>
    <dbReference type="NCBI Taxonomy" id="326475"/>
    <lineage>
        <taxon>Bacteria</taxon>
        <taxon>Pseudomonadati</taxon>
        <taxon>Pseudomonadota</taxon>
        <taxon>Betaproteobacteria</taxon>
        <taxon>Burkholderiales</taxon>
        <taxon>Burkholderiaceae</taxon>
        <taxon>Caballeronia</taxon>
    </lineage>
</organism>
<evidence type="ECO:0000313" key="3">
    <source>
        <dbReference type="Proteomes" id="UP000054717"/>
    </source>
</evidence>
<proteinExistence type="predicted"/>
<feature type="transmembrane region" description="Helical" evidence="1">
    <location>
        <begin position="62"/>
        <end position="80"/>
    </location>
</feature>
<keyword evidence="1" id="KW-1133">Transmembrane helix</keyword>
<keyword evidence="1" id="KW-0472">Membrane</keyword>
<name>A0A158JTZ2_9BURK</name>
<evidence type="ECO:0000313" key="2">
    <source>
        <dbReference type="EMBL" id="SAL71871.1"/>
    </source>
</evidence>
<dbReference type="Proteomes" id="UP000054717">
    <property type="component" value="Unassembled WGS sequence"/>
</dbReference>
<reference evidence="2" key="1">
    <citation type="submission" date="2016-01" db="EMBL/GenBank/DDBJ databases">
        <authorList>
            <person name="Peeters Charlotte."/>
        </authorList>
    </citation>
    <scope>NUCLEOTIDE SEQUENCE</scope>
    <source>
        <strain evidence="2">LMG 22936</strain>
    </source>
</reference>
<accession>A0A158JTZ2</accession>
<keyword evidence="3" id="KW-1185">Reference proteome</keyword>
<dbReference type="RefSeq" id="WP_143328357.1">
    <property type="nucleotide sequence ID" value="NZ_FCNZ02000020.1"/>
</dbReference>
<evidence type="ECO:0000256" key="1">
    <source>
        <dbReference type="SAM" id="Phobius"/>
    </source>
</evidence>